<feature type="domain" description="Cyclin N-terminal" evidence="6">
    <location>
        <begin position="144"/>
        <end position="259"/>
    </location>
</feature>
<reference evidence="8" key="1">
    <citation type="submission" date="2025-08" db="UniProtKB">
        <authorList>
            <consortium name="RefSeq"/>
        </authorList>
    </citation>
    <scope>IDENTIFICATION</scope>
    <source>
        <tissue evidence="8">Young leaves</tissue>
    </source>
</reference>
<dbReference type="FunFam" id="1.10.472.10:FF:000001">
    <property type="entry name" value="G2/mitotic-specific cyclin"/>
    <property type="match status" value="1"/>
</dbReference>
<dbReference type="InterPro" id="IPR036915">
    <property type="entry name" value="Cyclin-like_sf"/>
</dbReference>
<dbReference type="InterPro" id="IPR006671">
    <property type="entry name" value="Cyclin_N"/>
</dbReference>
<evidence type="ECO:0000259" key="6">
    <source>
        <dbReference type="Pfam" id="PF00134"/>
    </source>
</evidence>
<dbReference type="RefSeq" id="XP_022936787.1">
    <property type="nucleotide sequence ID" value="XM_023081019.1"/>
</dbReference>
<dbReference type="KEGG" id="cmos:111443270"/>
<evidence type="ECO:0000313" key="7">
    <source>
        <dbReference type="Proteomes" id="UP000504609"/>
    </source>
</evidence>
<evidence type="ECO:0000256" key="4">
    <source>
        <dbReference type="ARBA" id="ARBA00023306"/>
    </source>
</evidence>
<name>A0A6J1F9D3_CUCMO</name>
<dbReference type="GeneID" id="111443270"/>
<dbReference type="SUPFAM" id="SSF47954">
    <property type="entry name" value="Cyclin-like"/>
    <property type="match status" value="1"/>
</dbReference>
<dbReference type="PANTHER" id="PTHR10177">
    <property type="entry name" value="CYCLINS"/>
    <property type="match status" value="1"/>
</dbReference>
<comment type="subunit">
    <text evidence="1">Interacts with the CDC2 protein kinase to form a serine/threonine kinase holoenzyme complex also known as maturation promoting factor (MPF). The cyclin subunit imparts substrate specificity to the complex.</text>
</comment>
<dbReference type="InterPro" id="IPR039361">
    <property type="entry name" value="Cyclin"/>
</dbReference>
<proteinExistence type="predicted"/>
<keyword evidence="7" id="KW-1185">Reference proteome</keyword>
<keyword evidence="3" id="KW-0195">Cyclin</keyword>
<protein>
    <recommendedName>
        <fullName evidence="5">B-like cyclin</fullName>
    </recommendedName>
</protein>
<dbReference type="Proteomes" id="UP000504609">
    <property type="component" value="Unplaced"/>
</dbReference>
<accession>A0A6J1F9D3</accession>
<organism evidence="7 8">
    <name type="scientific">Cucurbita moschata</name>
    <name type="common">Winter crookneck squash</name>
    <name type="synonym">Cucurbita pepo var. moschata</name>
    <dbReference type="NCBI Taxonomy" id="3662"/>
    <lineage>
        <taxon>Eukaryota</taxon>
        <taxon>Viridiplantae</taxon>
        <taxon>Streptophyta</taxon>
        <taxon>Embryophyta</taxon>
        <taxon>Tracheophyta</taxon>
        <taxon>Spermatophyta</taxon>
        <taxon>Magnoliopsida</taxon>
        <taxon>eudicotyledons</taxon>
        <taxon>Gunneridae</taxon>
        <taxon>Pentapetalae</taxon>
        <taxon>rosids</taxon>
        <taxon>fabids</taxon>
        <taxon>Cucurbitales</taxon>
        <taxon>Cucurbitaceae</taxon>
        <taxon>Cucurbiteae</taxon>
        <taxon>Cucurbita</taxon>
    </lineage>
</organism>
<evidence type="ECO:0000256" key="3">
    <source>
        <dbReference type="ARBA" id="ARBA00023127"/>
    </source>
</evidence>
<sequence>MVLTGMDSDGLLGVSFGPLSGRRGKLTYLPLSQLFIWRKWGGENRRQRRTAKREGGKSIRLLIEVFLSSLCQMNTTLHNGMESAAEDDSMGDSAGPMFVQHTEAMLDDIDRMQKLEIEDVDEEVIDIDSLDMKDPLCVVEYIDDLYTHYRAAEVSVCVPPNYMAQQVHINDRMRGFLVDWLIIEFMKELTKHNIMIASRFKLMEETLYLTVSLIDRLLAVHSVAKKNLRLVGVTAMFIASKYEEVCFLGMDDFIQISEKSPSG</sequence>
<keyword evidence="2" id="KW-0132">Cell division</keyword>
<dbReference type="Pfam" id="PF00134">
    <property type="entry name" value="Cyclin_N"/>
    <property type="match status" value="1"/>
</dbReference>
<evidence type="ECO:0000256" key="2">
    <source>
        <dbReference type="ARBA" id="ARBA00022618"/>
    </source>
</evidence>
<gene>
    <name evidence="8" type="primary">LOC111443270</name>
</gene>
<evidence type="ECO:0000313" key="8">
    <source>
        <dbReference type="RefSeq" id="XP_022936787.1"/>
    </source>
</evidence>
<evidence type="ECO:0000256" key="1">
    <source>
        <dbReference type="ARBA" id="ARBA00011177"/>
    </source>
</evidence>
<keyword evidence="4" id="KW-0131">Cell cycle</keyword>
<dbReference type="Gene3D" id="1.10.472.10">
    <property type="entry name" value="Cyclin-like"/>
    <property type="match status" value="1"/>
</dbReference>
<evidence type="ECO:0000256" key="5">
    <source>
        <dbReference type="ARBA" id="ARBA00032263"/>
    </source>
</evidence>
<dbReference type="GO" id="GO:0051301">
    <property type="term" value="P:cell division"/>
    <property type="evidence" value="ECO:0007669"/>
    <property type="project" value="UniProtKB-KW"/>
</dbReference>
<dbReference type="AlphaFoldDB" id="A0A6J1F9D3"/>